<name>A0A0E9PV61_ANGAN</name>
<reference evidence="1" key="2">
    <citation type="journal article" date="2015" name="Fish Shellfish Immunol.">
        <title>Early steps in the European eel (Anguilla anguilla)-Vibrio vulnificus interaction in the gills: Role of the RtxA13 toxin.</title>
        <authorList>
            <person name="Callol A."/>
            <person name="Pajuelo D."/>
            <person name="Ebbesson L."/>
            <person name="Teles M."/>
            <person name="MacKenzie S."/>
            <person name="Amaro C."/>
        </authorList>
    </citation>
    <scope>NUCLEOTIDE SEQUENCE</scope>
</reference>
<sequence length="71" mass="7730">MSAFPVLPAALTVKSAGNFLGTLFQPSGEGAKNEQVSLMLLMFFTGFERYKILKSPLKSKSTTAHRNQASH</sequence>
<dbReference type="AlphaFoldDB" id="A0A0E9PV61"/>
<reference evidence="1" key="1">
    <citation type="submission" date="2014-11" db="EMBL/GenBank/DDBJ databases">
        <authorList>
            <person name="Amaro Gonzalez C."/>
        </authorList>
    </citation>
    <scope>NUCLEOTIDE SEQUENCE</scope>
</reference>
<organism evidence="1">
    <name type="scientific">Anguilla anguilla</name>
    <name type="common">European freshwater eel</name>
    <name type="synonym">Muraena anguilla</name>
    <dbReference type="NCBI Taxonomy" id="7936"/>
    <lineage>
        <taxon>Eukaryota</taxon>
        <taxon>Metazoa</taxon>
        <taxon>Chordata</taxon>
        <taxon>Craniata</taxon>
        <taxon>Vertebrata</taxon>
        <taxon>Euteleostomi</taxon>
        <taxon>Actinopterygii</taxon>
        <taxon>Neopterygii</taxon>
        <taxon>Teleostei</taxon>
        <taxon>Anguilliformes</taxon>
        <taxon>Anguillidae</taxon>
        <taxon>Anguilla</taxon>
    </lineage>
</organism>
<accession>A0A0E9PV61</accession>
<protein>
    <submittedName>
        <fullName evidence="1">Uncharacterized protein</fullName>
    </submittedName>
</protein>
<proteinExistence type="predicted"/>
<dbReference type="EMBL" id="GBXM01100395">
    <property type="protein sequence ID" value="JAH08182.1"/>
    <property type="molecule type" value="Transcribed_RNA"/>
</dbReference>
<evidence type="ECO:0000313" key="1">
    <source>
        <dbReference type="EMBL" id="JAH08182.1"/>
    </source>
</evidence>